<feature type="domain" description="PiggyBac transposable element-derived protein" evidence="1">
    <location>
        <begin position="61"/>
        <end position="116"/>
    </location>
</feature>
<dbReference type="EMBL" id="JANEYF010003658">
    <property type="protein sequence ID" value="KAJ8934829.1"/>
    <property type="molecule type" value="Genomic_DNA"/>
</dbReference>
<evidence type="ECO:0000259" key="1">
    <source>
        <dbReference type="Pfam" id="PF13843"/>
    </source>
</evidence>
<dbReference type="InterPro" id="IPR029526">
    <property type="entry name" value="PGBD"/>
</dbReference>
<evidence type="ECO:0000313" key="2">
    <source>
        <dbReference type="EMBL" id="KAJ8934829.1"/>
    </source>
</evidence>
<dbReference type="PANTHER" id="PTHR46599:SF3">
    <property type="entry name" value="PIGGYBAC TRANSPOSABLE ELEMENT-DERIVED PROTEIN 4"/>
    <property type="match status" value="1"/>
</dbReference>
<comment type="caution">
    <text evidence="2">The sequence shown here is derived from an EMBL/GenBank/DDBJ whole genome shotgun (WGS) entry which is preliminary data.</text>
</comment>
<dbReference type="PANTHER" id="PTHR46599">
    <property type="entry name" value="PIGGYBAC TRANSPOSABLE ELEMENT-DERIVED PROTEIN 4"/>
    <property type="match status" value="1"/>
</dbReference>
<dbReference type="Pfam" id="PF13843">
    <property type="entry name" value="DDE_Tnp_1_7"/>
    <property type="match status" value="2"/>
</dbReference>
<dbReference type="Proteomes" id="UP001162156">
    <property type="component" value="Unassembled WGS sequence"/>
</dbReference>
<dbReference type="AlphaFoldDB" id="A0AAV8X782"/>
<reference evidence="2" key="1">
    <citation type="journal article" date="2023" name="Insect Mol. Biol.">
        <title>Genome sequencing provides insights into the evolution of gene families encoding plant cell wall-degrading enzymes in longhorned beetles.</title>
        <authorList>
            <person name="Shin N.R."/>
            <person name="Okamura Y."/>
            <person name="Kirsch R."/>
            <person name="Pauchet Y."/>
        </authorList>
    </citation>
    <scope>NUCLEOTIDE SEQUENCE</scope>
    <source>
        <strain evidence="2">RBIC_L_NR</strain>
    </source>
</reference>
<name>A0AAV8X782_9CUCU</name>
<gene>
    <name evidence="2" type="ORF">NQ314_013177</name>
</gene>
<proteinExistence type="predicted"/>
<keyword evidence="3" id="KW-1185">Reference proteome</keyword>
<organism evidence="2 3">
    <name type="scientific">Rhamnusium bicolor</name>
    <dbReference type="NCBI Taxonomy" id="1586634"/>
    <lineage>
        <taxon>Eukaryota</taxon>
        <taxon>Metazoa</taxon>
        <taxon>Ecdysozoa</taxon>
        <taxon>Arthropoda</taxon>
        <taxon>Hexapoda</taxon>
        <taxon>Insecta</taxon>
        <taxon>Pterygota</taxon>
        <taxon>Neoptera</taxon>
        <taxon>Endopterygota</taxon>
        <taxon>Coleoptera</taxon>
        <taxon>Polyphaga</taxon>
        <taxon>Cucujiformia</taxon>
        <taxon>Chrysomeloidea</taxon>
        <taxon>Cerambycidae</taxon>
        <taxon>Lepturinae</taxon>
        <taxon>Rhagiini</taxon>
        <taxon>Rhamnusium</taxon>
    </lineage>
</organism>
<sequence>MIVLLKMRLMNMTEIVENNDAADIFWHEVDGSHLRSNITFVGQENFSYVYSEQKSDLKAIHIYCRFLDEVLTLIVNETNRNAEQTINKQTHTRKARINQWKPTNTEEITKFLGLIIFQLLLRYIHFADNLTAEPGDRLHKLRDIFTLVQEKFTNEVVTIDETLVPFRERFLFRQYIPNKRHRYGLKIFKLCNPVGYTLKMNIYTGQKDPNASHGKGLAQRIVETLSEQYLNEGRTIITDNFYT</sequence>
<evidence type="ECO:0000313" key="3">
    <source>
        <dbReference type="Proteomes" id="UP001162156"/>
    </source>
</evidence>
<protein>
    <recommendedName>
        <fullName evidence="1">PiggyBac transposable element-derived protein domain-containing protein</fullName>
    </recommendedName>
</protein>
<accession>A0AAV8X782</accession>
<feature type="domain" description="PiggyBac transposable element-derived protein" evidence="1">
    <location>
        <begin position="117"/>
        <end position="243"/>
    </location>
</feature>